<keyword evidence="1" id="KW-0472">Membrane</keyword>
<dbReference type="EMBL" id="DWYG01000133">
    <property type="protein sequence ID" value="HJB42400.1"/>
    <property type="molecule type" value="Genomic_DNA"/>
</dbReference>
<evidence type="ECO:0000313" key="2">
    <source>
        <dbReference type="EMBL" id="HJB42400.1"/>
    </source>
</evidence>
<reference evidence="2" key="2">
    <citation type="submission" date="2021-04" db="EMBL/GenBank/DDBJ databases">
        <authorList>
            <person name="Gilroy R."/>
        </authorList>
    </citation>
    <scope>NUCLEOTIDE SEQUENCE</scope>
    <source>
        <strain evidence="2">ChiBcec8-13705</strain>
    </source>
</reference>
<name>A0A9D2M7T0_9FIRM</name>
<evidence type="ECO:0000256" key="1">
    <source>
        <dbReference type="SAM" id="Phobius"/>
    </source>
</evidence>
<protein>
    <recommendedName>
        <fullName evidence="4">SGNH/GDSL hydrolase family protein</fullName>
    </recommendedName>
</protein>
<gene>
    <name evidence="2" type="ORF">H9945_07865</name>
</gene>
<sequence>MEHCSSKAARRFALAAACFSLGFCVLFGALSRLLNDKMSLKYTATFYSDVAADRSAYDLLFFGSSHIFNGLLPLTLYEQTGIFSYNLGMTNEYPAVTYWRLWDALNRSDPQVVVIDVYRALAAEKMPKTENDLGLLHNSLDGMPLSLLKARAVADILDATPLDFDGVFNYLFPLAQFHSRYDSLTEDDFHPYRLESRGAMPLRALTSGAPLPQTEEQAPLGSTVGEEYLRRMLSLCEQEGVAAVLLVLPYQATAEEMARLRGVAAIAADYPNAAYLNLLDAGVVAPAIDFSDADGHLNTAGAVRVTRALGSWLSDRYDLPDHRGSEAAAAWEQNVASVRSQHLSTLAGTTDRNTALMLLRGQDLAFTLRLPADALSAPVTAALVADLDTDSAPAADSEGLLACASPGAPDIWPDGPGLVVFDPNTGEELARTAF</sequence>
<keyword evidence="1" id="KW-1133">Transmembrane helix</keyword>
<comment type="caution">
    <text evidence="2">The sequence shown here is derived from an EMBL/GenBank/DDBJ whole genome shotgun (WGS) entry which is preliminary data.</text>
</comment>
<keyword evidence="1" id="KW-0812">Transmembrane</keyword>
<dbReference type="Proteomes" id="UP000886803">
    <property type="component" value="Unassembled WGS sequence"/>
</dbReference>
<proteinExistence type="predicted"/>
<organism evidence="2 3">
    <name type="scientific">Candidatus Gemmiger avicola</name>
    <dbReference type="NCBI Taxonomy" id="2838605"/>
    <lineage>
        <taxon>Bacteria</taxon>
        <taxon>Bacillati</taxon>
        <taxon>Bacillota</taxon>
        <taxon>Clostridia</taxon>
        <taxon>Eubacteriales</taxon>
        <taxon>Gemmiger</taxon>
    </lineage>
</organism>
<evidence type="ECO:0008006" key="4">
    <source>
        <dbReference type="Google" id="ProtNLM"/>
    </source>
</evidence>
<evidence type="ECO:0000313" key="3">
    <source>
        <dbReference type="Proteomes" id="UP000886803"/>
    </source>
</evidence>
<reference evidence="2" key="1">
    <citation type="journal article" date="2021" name="PeerJ">
        <title>Extensive microbial diversity within the chicken gut microbiome revealed by metagenomics and culture.</title>
        <authorList>
            <person name="Gilroy R."/>
            <person name="Ravi A."/>
            <person name="Getino M."/>
            <person name="Pursley I."/>
            <person name="Horton D.L."/>
            <person name="Alikhan N.F."/>
            <person name="Baker D."/>
            <person name="Gharbi K."/>
            <person name="Hall N."/>
            <person name="Watson M."/>
            <person name="Adriaenssens E.M."/>
            <person name="Foster-Nyarko E."/>
            <person name="Jarju S."/>
            <person name="Secka A."/>
            <person name="Antonio M."/>
            <person name="Oren A."/>
            <person name="Chaudhuri R.R."/>
            <person name="La Ragione R."/>
            <person name="Hildebrand F."/>
            <person name="Pallen M.J."/>
        </authorList>
    </citation>
    <scope>NUCLEOTIDE SEQUENCE</scope>
    <source>
        <strain evidence="2">ChiBcec8-13705</strain>
    </source>
</reference>
<accession>A0A9D2M7T0</accession>
<feature type="transmembrane region" description="Helical" evidence="1">
    <location>
        <begin position="12"/>
        <end position="34"/>
    </location>
</feature>
<dbReference type="AlphaFoldDB" id="A0A9D2M7T0"/>